<dbReference type="AlphaFoldDB" id="A0A1T4K6H2"/>
<dbReference type="NCBIfam" id="TIGR00725">
    <property type="entry name" value="TIGR00725 family protein"/>
    <property type="match status" value="1"/>
</dbReference>
<dbReference type="PANTHER" id="PTHR43393">
    <property type="entry name" value="CYTOKININ RIBOSIDE 5'-MONOPHOSPHATE PHOSPHORIBOHYDROLASE"/>
    <property type="match status" value="1"/>
</dbReference>
<dbReference type="Proteomes" id="UP000190625">
    <property type="component" value="Unassembled WGS sequence"/>
</dbReference>
<reference evidence="2" key="1">
    <citation type="submission" date="2017-02" db="EMBL/GenBank/DDBJ databases">
        <authorList>
            <person name="Varghese N."/>
            <person name="Submissions S."/>
        </authorList>
    </citation>
    <scope>NUCLEOTIDE SEQUENCE [LARGE SCALE GENOMIC DNA]</scope>
    <source>
        <strain evidence="2">ATCC BAA-73</strain>
    </source>
</reference>
<evidence type="ECO:0000313" key="2">
    <source>
        <dbReference type="Proteomes" id="UP000190625"/>
    </source>
</evidence>
<evidence type="ECO:0000313" key="1">
    <source>
        <dbReference type="EMBL" id="SJZ38058.1"/>
    </source>
</evidence>
<accession>A0A1T4K6H2</accession>
<name>A0A1T4K6H2_9FIRM</name>
<dbReference type="Gene3D" id="3.40.50.450">
    <property type="match status" value="1"/>
</dbReference>
<dbReference type="EMBL" id="FUWM01000005">
    <property type="protein sequence ID" value="SJZ38058.1"/>
    <property type="molecule type" value="Genomic_DNA"/>
</dbReference>
<evidence type="ECO:0008006" key="3">
    <source>
        <dbReference type="Google" id="ProtNLM"/>
    </source>
</evidence>
<proteinExistence type="predicted"/>
<dbReference type="InterPro" id="IPR005268">
    <property type="entry name" value="CHP00725"/>
</dbReference>
<keyword evidence="2" id="KW-1185">Reference proteome</keyword>
<protein>
    <recommendedName>
        <fullName evidence="3">TIGR00725 family protein</fullName>
    </recommendedName>
</protein>
<dbReference type="InterPro" id="IPR052341">
    <property type="entry name" value="LOG_family_nucleotidases"/>
</dbReference>
<organism evidence="1 2">
    <name type="scientific">Selenihalanaerobacter shriftii</name>
    <dbReference type="NCBI Taxonomy" id="142842"/>
    <lineage>
        <taxon>Bacteria</taxon>
        <taxon>Bacillati</taxon>
        <taxon>Bacillota</taxon>
        <taxon>Clostridia</taxon>
        <taxon>Halanaerobiales</taxon>
        <taxon>Halobacteroidaceae</taxon>
        <taxon>Selenihalanaerobacter</taxon>
    </lineage>
</organism>
<dbReference type="Pfam" id="PF18306">
    <property type="entry name" value="LDcluster4"/>
    <property type="match status" value="1"/>
</dbReference>
<dbReference type="SUPFAM" id="SSF102405">
    <property type="entry name" value="MCP/YpsA-like"/>
    <property type="match status" value="1"/>
</dbReference>
<dbReference type="STRING" id="142842.SAMN02745118_00645"/>
<dbReference type="GO" id="GO:0005829">
    <property type="term" value="C:cytosol"/>
    <property type="evidence" value="ECO:0007669"/>
    <property type="project" value="TreeGrafter"/>
</dbReference>
<sequence length="183" mass="19715">MSIRVGVIGKSGKISKEVKKKAYQVGKEIALKKGILLSGGRDGVMEAVSKGAKEHGGFTVGIMPGLTQEDANDYLDLALTTGLGFDIRSNVLIRSSDVVIMINGGNGTFNEVSSAYLLSKPVIVFEGTGGWADKIKDITQEGKYLDKRKNIELKYEDSAIEVVNLAFKCAPKKSNKFDQGKVI</sequence>
<dbReference type="RefSeq" id="WP_078809141.1">
    <property type="nucleotide sequence ID" value="NZ_FUWM01000005.1"/>
</dbReference>
<dbReference type="InterPro" id="IPR041164">
    <property type="entry name" value="LDcluster4"/>
</dbReference>
<gene>
    <name evidence="1" type="ORF">SAMN02745118_00645</name>
</gene>
<dbReference type="OrthoDB" id="9794907at2"/>
<dbReference type="PANTHER" id="PTHR43393:SF3">
    <property type="entry name" value="LYSINE DECARBOXYLASE-LIKE PROTEIN"/>
    <property type="match status" value="1"/>
</dbReference>